<dbReference type="InterPro" id="IPR000731">
    <property type="entry name" value="SSD"/>
</dbReference>
<comment type="subcellular location">
    <subcellularLocation>
        <location evidence="1">Cell membrane</location>
        <topology evidence="1">Multi-pass membrane protein</topology>
    </subcellularLocation>
</comment>
<dbReference type="Gene3D" id="1.20.1640.10">
    <property type="entry name" value="Multidrug efflux transporter AcrB transmembrane domain"/>
    <property type="match status" value="2"/>
</dbReference>
<name>A0A1M6C8W1_9CLOT</name>
<evidence type="ECO:0000256" key="4">
    <source>
        <dbReference type="ARBA" id="ARBA00022989"/>
    </source>
</evidence>
<keyword evidence="2" id="KW-1003">Cell membrane</keyword>
<evidence type="ECO:0000256" key="1">
    <source>
        <dbReference type="ARBA" id="ARBA00004651"/>
    </source>
</evidence>
<dbReference type="PROSITE" id="PS50156">
    <property type="entry name" value="SSD"/>
    <property type="match status" value="1"/>
</dbReference>
<keyword evidence="3 6" id="KW-0812">Transmembrane</keyword>
<dbReference type="InterPro" id="IPR004869">
    <property type="entry name" value="MMPL_dom"/>
</dbReference>
<dbReference type="RefSeq" id="WP_073004258.1">
    <property type="nucleotide sequence ID" value="NZ_FQZO01000001.1"/>
</dbReference>
<dbReference type="InterPro" id="IPR050545">
    <property type="entry name" value="Mycobact_MmpL"/>
</dbReference>
<keyword evidence="5 6" id="KW-0472">Membrane</keyword>
<feature type="transmembrane region" description="Helical" evidence="6">
    <location>
        <begin position="200"/>
        <end position="220"/>
    </location>
</feature>
<accession>A0A1M6C8W1</accession>
<dbReference type="SUPFAM" id="SSF82866">
    <property type="entry name" value="Multidrug efflux transporter AcrB transmembrane domain"/>
    <property type="match status" value="2"/>
</dbReference>
<feature type="transmembrane region" description="Helical" evidence="6">
    <location>
        <begin position="650"/>
        <end position="672"/>
    </location>
</feature>
<protein>
    <recommendedName>
        <fullName evidence="7">SSD domain-containing protein</fullName>
    </recommendedName>
</protein>
<evidence type="ECO:0000313" key="9">
    <source>
        <dbReference type="Proteomes" id="UP000184080"/>
    </source>
</evidence>
<dbReference type="Proteomes" id="UP000184080">
    <property type="component" value="Unassembled WGS sequence"/>
</dbReference>
<feature type="transmembrane region" description="Helical" evidence="6">
    <location>
        <begin position="612"/>
        <end position="638"/>
    </location>
</feature>
<evidence type="ECO:0000256" key="2">
    <source>
        <dbReference type="ARBA" id="ARBA00022475"/>
    </source>
</evidence>
<dbReference type="STRING" id="1121298.SAMN05444401_1037"/>
<feature type="transmembrane region" description="Helical" evidence="6">
    <location>
        <begin position="176"/>
        <end position="193"/>
    </location>
</feature>
<feature type="transmembrane region" description="Helical" evidence="6">
    <location>
        <begin position="571"/>
        <end position="591"/>
    </location>
</feature>
<evidence type="ECO:0000256" key="3">
    <source>
        <dbReference type="ARBA" id="ARBA00022692"/>
    </source>
</evidence>
<proteinExistence type="predicted"/>
<feature type="domain" description="SSD" evidence="7">
    <location>
        <begin position="543"/>
        <end position="672"/>
    </location>
</feature>
<dbReference type="AlphaFoldDB" id="A0A1M6C8W1"/>
<evidence type="ECO:0000256" key="6">
    <source>
        <dbReference type="SAM" id="Phobius"/>
    </source>
</evidence>
<keyword evidence="9" id="KW-1185">Reference proteome</keyword>
<dbReference type="EMBL" id="FQZO01000001">
    <property type="protein sequence ID" value="SHI57188.1"/>
    <property type="molecule type" value="Genomic_DNA"/>
</dbReference>
<organism evidence="8 9">
    <name type="scientific">Clostridium amylolyticum</name>
    <dbReference type="NCBI Taxonomy" id="1121298"/>
    <lineage>
        <taxon>Bacteria</taxon>
        <taxon>Bacillati</taxon>
        <taxon>Bacillota</taxon>
        <taxon>Clostridia</taxon>
        <taxon>Eubacteriales</taxon>
        <taxon>Clostridiaceae</taxon>
        <taxon>Clostridium</taxon>
    </lineage>
</organism>
<evidence type="ECO:0000256" key="5">
    <source>
        <dbReference type="ARBA" id="ARBA00023136"/>
    </source>
</evidence>
<sequence length="698" mass="77066">MKKFGRFIAEKRVLVLIIAIFLLIPATFGMVMTKINYDVLTYLPKNLDSMKGQTLLDETFSSAATSFLIIDDMESKDIVKIKNKISTIDGVEKVLWVDDLVDITVPKEIYPDEVKNFFYSGNSTMVVIKFKEGGASERTQTAIGNIKKEMNKQCFLSGVSAIVKDTKDLADKQTPLYVLLAVVLSTIVLALTMESVLIPFIFLASIGFAILYNFGTNIFFGEISYVTKALAAVLQLGVTMDYSIFLLHRYEEEKSKYDDRNEAMSEAIANTIKAISGSSLTTIAGFLALIVMKLALGKDIGLVMAKGVFLGVISTVTILPAFILFFDKPIHKFKHKTILPEFNKVADLVTRKYKLFVVIFVIAFIPAIYGSNNAKVYYNLDESLPRDMESIVATNKLKDKFNMMTTHMIIVKDDIPSYKKKEMVDRIEKVDGIEKVVSYDKFVGGGVPESFIPEDMKSSVIKDGYNLIIANSKYKAAQDAENKQIEEVVGIVKEYDKDGMVAGEGPLTKDLIEISDIDFKNVNYASILAIFAIILFVFKSISLPVILVLSIELAIFVNLGIPYYTGNTIPFISSIVIGTIQLGATVDYAILLTSRFEEEIQNGHGRIEAMRIAVQGSAKSIVTSALTFFAATAGVAIVSDMELIKSLCVLMARGALISMVVIIFILPSILIVSEKLIAHTTKGWRKNAVSTNDNNSAA</sequence>
<dbReference type="GO" id="GO:0005886">
    <property type="term" value="C:plasma membrane"/>
    <property type="evidence" value="ECO:0007669"/>
    <property type="project" value="UniProtKB-SubCell"/>
</dbReference>
<feature type="transmembrane region" description="Helical" evidence="6">
    <location>
        <begin position="521"/>
        <end position="538"/>
    </location>
</feature>
<keyword evidence="4 6" id="KW-1133">Transmembrane helix</keyword>
<feature type="transmembrane region" description="Helical" evidence="6">
    <location>
        <begin position="353"/>
        <end position="371"/>
    </location>
</feature>
<dbReference type="Pfam" id="PF03176">
    <property type="entry name" value="MMPL"/>
    <property type="match status" value="2"/>
</dbReference>
<evidence type="ECO:0000259" key="7">
    <source>
        <dbReference type="PROSITE" id="PS50156"/>
    </source>
</evidence>
<dbReference type="PANTHER" id="PTHR33406">
    <property type="entry name" value="MEMBRANE PROTEIN MJ1562-RELATED"/>
    <property type="match status" value="1"/>
</dbReference>
<feature type="transmembrane region" description="Helical" evidence="6">
    <location>
        <begin position="308"/>
        <end position="326"/>
    </location>
</feature>
<dbReference type="PANTHER" id="PTHR33406:SF13">
    <property type="entry name" value="MEMBRANE PROTEIN YDFJ"/>
    <property type="match status" value="1"/>
</dbReference>
<gene>
    <name evidence="8" type="ORF">SAMN05444401_1037</name>
</gene>
<feature type="transmembrane region" description="Helical" evidence="6">
    <location>
        <begin position="274"/>
        <end position="296"/>
    </location>
</feature>
<reference evidence="8 9" key="1">
    <citation type="submission" date="2016-11" db="EMBL/GenBank/DDBJ databases">
        <authorList>
            <person name="Jaros S."/>
            <person name="Januszkiewicz K."/>
            <person name="Wedrychowicz H."/>
        </authorList>
    </citation>
    <scope>NUCLEOTIDE SEQUENCE [LARGE SCALE GENOMIC DNA]</scope>
    <source>
        <strain evidence="8 9">DSM 21864</strain>
    </source>
</reference>
<evidence type="ECO:0000313" key="8">
    <source>
        <dbReference type="EMBL" id="SHI57188.1"/>
    </source>
</evidence>